<accession>A0A8B8EPA2</accession>
<dbReference type="OrthoDB" id="2286360at2759"/>
<feature type="coiled-coil region" evidence="5">
    <location>
        <begin position="1104"/>
        <end position="1206"/>
    </location>
</feature>
<feature type="compositionally biased region" description="Polar residues" evidence="6">
    <location>
        <begin position="79"/>
        <end position="111"/>
    </location>
</feature>
<evidence type="ECO:0000256" key="2">
    <source>
        <dbReference type="ARBA" id="ARBA00022490"/>
    </source>
</evidence>
<proteinExistence type="predicted"/>
<feature type="compositionally biased region" description="Low complexity" evidence="6">
    <location>
        <begin position="364"/>
        <end position="373"/>
    </location>
</feature>
<evidence type="ECO:0000256" key="1">
    <source>
        <dbReference type="ARBA" id="ARBA00004496"/>
    </source>
</evidence>
<comment type="subcellular location">
    <subcellularLocation>
        <location evidence="1">Cytoplasm</location>
    </subcellularLocation>
</comment>
<organism evidence="7 8">
    <name type="scientific">Crassostrea virginica</name>
    <name type="common">Eastern oyster</name>
    <dbReference type="NCBI Taxonomy" id="6565"/>
    <lineage>
        <taxon>Eukaryota</taxon>
        <taxon>Metazoa</taxon>
        <taxon>Spiralia</taxon>
        <taxon>Lophotrochozoa</taxon>
        <taxon>Mollusca</taxon>
        <taxon>Bivalvia</taxon>
        <taxon>Autobranchia</taxon>
        <taxon>Pteriomorphia</taxon>
        <taxon>Ostreida</taxon>
        <taxon>Ostreoidea</taxon>
        <taxon>Ostreidae</taxon>
        <taxon>Crassostrea</taxon>
    </lineage>
</organism>
<dbReference type="RefSeq" id="XP_022341754.1">
    <property type="nucleotide sequence ID" value="XM_022486046.1"/>
</dbReference>
<feature type="coiled-coil region" evidence="5">
    <location>
        <begin position="1238"/>
        <end position="1455"/>
    </location>
</feature>
<evidence type="ECO:0000256" key="4">
    <source>
        <dbReference type="ARBA" id="ARBA00023054"/>
    </source>
</evidence>
<reference evidence="8" key="1">
    <citation type="submission" date="2025-08" db="UniProtKB">
        <authorList>
            <consortium name="RefSeq"/>
        </authorList>
    </citation>
    <scope>IDENTIFICATION</scope>
    <source>
        <tissue evidence="8">Whole sample</tissue>
    </source>
</reference>
<feature type="region of interest" description="Disordered" evidence="6">
    <location>
        <begin position="69"/>
        <end position="111"/>
    </location>
</feature>
<evidence type="ECO:0000256" key="6">
    <source>
        <dbReference type="SAM" id="MobiDB-lite"/>
    </source>
</evidence>
<keyword evidence="3" id="KW-0597">Phosphoprotein</keyword>
<dbReference type="GeneID" id="111135735"/>
<keyword evidence="2" id="KW-0963">Cytoplasm</keyword>
<dbReference type="Gene3D" id="1.10.287.1490">
    <property type="match status" value="1"/>
</dbReference>
<evidence type="ECO:0000256" key="3">
    <source>
        <dbReference type="ARBA" id="ARBA00022553"/>
    </source>
</evidence>
<feature type="compositionally biased region" description="Polar residues" evidence="6">
    <location>
        <begin position="329"/>
        <end position="341"/>
    </location>
</feature>
<dbReference type="InterPro" id="IPR051841">
    <property type="entry name" value="MT-Golgi_org_protein"/>
</dbReference>
<evidence type="ECO:0000256" key="5">
    <source>
        <dbReference type="SAM" id="Coils"/>
    </source>
</evidence>
<protein>
    <submittedName>
        <fullName evidence="8">Golgin subfamily A member 3-like isoform X1</fullName>
    </submittedName>
</protein>
<dbReference type="GO" id="GO:0005737">
    <property type="term" value="C:cytoplasm"/>
    <property type="evidence" value="ECO:0007669"/>
    <property type="project" value="UniProtKB-SubCell"/>
</dbReference>
<evidence type="ECO:0000313" key="7">
    <source>
        <dbReference type="Proteomes" id="UP000694844"/>
    </source>
</evidence>
<feature type="coiled-coil region" evidence="5">
    <location>
        <begin position="685"/>
        <end position="765"/>
    </location>
</feature>
<feature type="region of interest" description="Disordered" evidence="6">
    <location>
        <begin position="284"/>
        <end position="373"/>
    </location>
</feature>
<feature type="compositionally biased region" description="Polar residues" evidence="6">
    <location>
        <begin position="350"/>
        <end position="362"/>
    </location>
</feature>
<feature type="compositionally biased region" description="Polar residues" evidence="6">
    <location>
        <begin position="290"/>
        <end position="314"/>
    </location>
</feature>
<feature type="coiled-coil region" evidence="5">
    <location>
        <begin position="794"/>
        <end position="1067"/>
    </location>
</feature>
<dbReference type="KEGG" id="cvn:111135735"/>
<dbReference type="Proteomes" id="UP000694844">
    <property type="component" value="Chromosome 5"/>
</dbReference>
<sequence>MEPFDLTLHQVTYEEGSESPDELDSFNSVVHYDSQFSQIHVDTVPTTCSTPLTFTAAIEKRGKPRKLRKLPQGIPQPSHLKSTQIYSKSVTSISPPKSFSESPRSFTYSTPQDSLINPQYNLIESQSFFTRREPVHISQTDIRTLFQVTSNSASSKKFPRRPTMSEHQKPDKADGALAFQTMADALHLQKSVIGEKKITPASPEEVARIIAETQKKLNQPSFSESGGTRPMVPMATPEEIAKAIAETQLKMQKQATTSSSYLPNEFTVPVASPEEISQVIAATQKKLKEQSTSPDIPTETSAPVSDPRSVQQPPTLDMGRDLVRIPAASLQTSTEKSSSWFKGQPAPEQELSTPDLNRSSGVVSEATASDSASIASTDSFSHLDTDKFLSALPPSKTVDISDVISKTSSNYSGYNAGKRDTLYTNKPMLDHFIPFRSLESEKPKFEGQINSVPHMADSGISVDFENSKSQIMSPERSSTPKSYLTMDRKTTQVSNVSLKLNSEVQFDSAQKLNEALREKAKLEGQLEMLNHEAKNSFAERTELQSQIATLKQKLKLQRDQANDAEKDNLKSEVEKMQRNRTVLEKSLISAQKILEEKLNEVKAIDADLQLTQEENSKLQIRLKEIRDDTRTKDMTIQALKNKIAELYVEVQTHMQAKIDADNEHRSAKTDLSSLISAKQWYQQQLRLANESKLQLQQELTTLQGQALSQGEIIERMKTESNKLRHQMKEIQQKALRDKELLARQLERIEKDMMDREVAFQEVQRERTLLEGTFDSKLQSVEDERGRYQSLVRITNDLETRLDNAHSDLQRKQSQILLLENEQIELNKQLALSQEMVIEKDRMVEESEQKLLSVEAELKEFQKRVSQLDSEIWKLKEEKAATEISLQAAMEEKKCVDSALDDLRKNMGKVEKTFKQMKQDLNNKSSECNQAVREKSELQERLDKCVAEFEKEKHDIIANSIQSNEKQQFIDELQQAKVKLESEVKCLQNEIAVLESTNSSTEKENQKLQEQLVDLKSQLTEVETKLKETQIQVEKNQQSAVIPQESDKNELQEENENLQLKISTMEKQHQKDVMKQKARASKLSADVKVLQSELTERQTMFDSNVELLTNKIREITDEKSRLETELDSAHRKFDVGMVEQQDQMKTMLQQMIDEMEALKMEKQTMESQLHQLQQERDHQIQEYQQKLSNLESQISQLLEVTAQAEGKEEINQQLAIELEKERGKVEGLIQTNSSLKSHVHQLEGTLADKESSLEDLGAEIQSLQRDLGEKEREYTVQIQQLEEEQKTEKEAQRELRKQIGVKITENKKLKRNLDSLRNDKELLQQDLEHKTREAEDLQSKFESSNNLQLGKTNQINQLEAENKSLHRELEKAKIELADNLAKEPILQEQIQSLQWQISQKNKEVAAIQQKMELTEQRHQGEIDDLKRTIEDNQAELEGLREELGTALREKAEQQAQVTELRTTLKASVQHHKLTKRINENSDPMKDTGTQVENHDLIIPPLPFDLEAVEKLLQETSARALASKPLDNLQNCLSSLRSEISGLQKQIEIHTTTVAESAQNWGSVEVTVNEVLHAVKTMSSTQNGSVGIDSISAAGVLDI</sequence>
<name>A0A8B8EPA2_CRAVI</name>
<evidence type="ECO:0000313" key="8">
    <source>
        <dbReference type="RefSeq" id="XP_022341754.1"/>
    </source>
</evidence>
<dbReference type="PANTHER" id="PTHR18902:SF31">
    <property type="entry name" value="PERICENTRIN_AKAP-450 CENTROSOMAL TARGETING DOMAIN-CONTAINING PROTEIN"/>
    <property type="match status" value="1"/>
</dbReference>
<keyword evidence="4 5" id="KW-0175">Coiled coil</keyword>
<gene>
    <name evidence="8" type="primary">LOC111135735</name>
</gene>
<dbReference type="PANTHER" id="PTHR18902">
    <property type="entry name" value="NUCLEAR MITOTIC APPARATUS PROTEIN 1-RELATED"/>
    <property type="match status" value="1"/>
</dbReference>
<feature type="coiled-coil region" evidence="5">
    <location>
        <begin position="512"/>
        <end position="656"/>
    </location>
</feature>
<keyword evidence="7" id="KW-1185">Reference proteome</keyword>